<reference evidence="1 2" key="1">
    <citation type="submission" date="2019-09" db="EMBL/GenBank/DDBJ databases">
        <title>Goodfellowia gen. nov., a new genus of the Pseudonocardineae related to Actinoalloteichus, containing Goodfellowia coeruleoviolacea gen. nov., comb. nov. gen. nov., comb. nov.</title>
        <authorList>
            <person name="Labeda D."/>
        </authorList>
    </citation>
    <scope>NUCLEOTIDE SEQUENCE [LARGE SCALE GENOMIC DNA]</scope>
    <source>
        <strain evidence="1 2">AN110305</strain>
    </source>
</reference>
<dbReference type="EMBL" id="VUOB01000049">
    <property type="protein sequence ID" value="KAA2256766.1"/>
    <property type="molecule type" value="Genomic_DNA"/>
</dbReference>
<dbReference type="AlphaFoldDB" id="A0A5B2X141"/>
<accession>A0A5B2X141</accession>
<proteinExistence type="predicted"/>
<comment type="caution">
    <text evidence="1">The sequence shown here is derived from an EMBL/GenBank/DDBJ whole genome shotgun (WGS) entry which is preliminary data.</text>
</comment>
<dbReference type="Proteomes" id="UP000323454">
    <property type="component" value="Unassembled WGS sequence"/>
</dbReference>
<feature type="non-terminal residue" evidence="1">
    <location>
        <position position="41"/>
    </location>
</feature>
<gene>
    <name evidence="1" type="ORF">F0L68_26010</name>
</gene>
<protein>
    <submittedName>
        <fullName evidence="1">Helix-turn-helix domain-containing protein</fullName>
    </submittedName>
</protein>
<evidence type="ECO:0000313" key="2">
    <source>
        <dbReference type="Proteomes" id="UP000323454"/>
    </source>
</evidence>
<sequence>MKRPVTLSARDREELIRLTTTGVRPASVIRRARVLLALDTS</sequence>
<organism evidence="1 2">
    <name type="scientific">Solihabitans fulvus</name>
    <dbReference type="NCBI Taxonomy" id="1892852"/>
    <lineage>
        <taxon>Bacteria</taxon>
        <taxon>Bacillati</taxon>
        <taxon>Actinomycetota</taxon>
        <taxon>Actinomycetes</taxon>
        <taxon>Pseudonocardiales</taxon>
        <taxon>Pseudonocardiaceae</taxon>
        <taxon>Solihabitans</taxon>
    </lineage>
</organism>
<evidence type="ECO:0000313" key="1">
    <source>
        <dbReference type="EMBL" id="KAA2256766.1"/>
    </source>
</evidence>
<reference evidence="1 2" key="2">
    <citation type="submission" date="2019-09" db="EMBL/GenBank/DDBJ databases">
        <authorList>
            <person name="Jin C."/>
        </authorList>
    </citation>
    <scope>NUCLEOTIDE SEQUENCE [LARGE SCALE GENOMIC DNA]</scope>
    <source>
        <strain evidence="1 2">AN110305</strain>
    </source>
</reference>
<keyword evidence="2" id="KW-1185">Reference proteome</keyword>
<name>A0A5B2X141_9PSEU</name>